<protein>
    <submittedName>
        <fullName evidence="8">G4338 protein</fullName>
    </submittedName>
</protein>
<sequence>MAVSRYGAALIALLGVGLCAALFRSDASSIDVPLGTFGDVELLTEQLVPQSGQSNATDRLPIASVRDGEKGGGQRAVKSREQTLTELREENEWKNDLILFWLPQNVRAQMPRMAESWLRNWIACMAMYYTVGALWAYYIYWCFGNVFFGPGKMPGIDDVWNQIQVATASMPLYATLPALTEAVVERGWTRVYSRIDDVGVGWYLGYFVLYMASVEFFVYWMHRGLHDVRLGYRLLHHTHHKYNKEHTLSPFAGLAFNPLDGILQAIPYCWTLMYIPMHFLTHELLLFATGVWTTNIHDCIHGRCDPIMGAGYHTIHHTTYKHNYGHYFVYMDKLFGTLVTPEEFEAEQQKGAAAS</sequence>
<comment type="caution">
    <text evidence="8">The sequence shown here is derived from an EMBL/GenBank/DDBJ whole genome shotgun (WGS) entry which is preliminary data.</text>
</comment>
<comment type="subcellular location">
    <subcellularLocation>
        <location evidence="1">Membrane</location>
    </subcellularLocation>
</comment>
<keyword evidence="5 6" id="KW-0472">Membrane</keyword>
<evidence type="ECO:0000313" key="9">
    <source>
        <dbReference type="Proteomes" id="UP001497392"/>
    </source>
</evidence>
<reference evidence="8 9" key="1">
    <citation type="submission" date="2024-06" db="EMBL/GenBank/DDBJ databases">
        <authorList>
            <person name="Kraege A."/>
            <person name="Thomma B."/>
        </authorList>
    </citation>
    <scope>NUCLEOTIDE SEQUENCE [LARGE SCALE GENOMIC DNA]</scope>
</reference>
<dbReference type="EMBL" id="CAXHTA020000006">
    <property type="protein sequence ID" value="CAL5222042.1"/>
    <property type="molecule type" value="Genomic_DNA"/>
</dbReference>
<evidence type="ECO:0000256" key="4">
    <source>
        <dbReference type="ARBA" id="ARBA00022989"/>
    </source>
</evidence>
<evidence type="ECO:0000259" key="7">
    <source>
        <dbReference type="Pfam" id="PF04116"/>
    </source>
</evidence>
<evidence type="ECO:0000256" key="2">
    <source>
        <dbReference type="ARBA" id="ARBA00009324"/>
    </source>
</evidence>
<feature type="domain" description="Fatty acid hydroxylase" evidence="7">
    <location>
        <begin position="207"/>
        <end position="337"/>
    </location>
</feature>
<gene>
    <name evidence="8" type="primary">g4338</name>
    <name evidence="8" type="ORF">VP750_LOCUS3701</name>
</gene>
<proteinExistence type="inferred from homology"/>
<evidence type="ECO:0000256" key="3">
    <source>
        <dbReference type="ARBA" id="ARBA00022692"/>
    </source>
</evidence>
<evidence type="ECO:0000313" key="8">
    <source>
        <dbReference type="EMBL" id="CAL5222042.1"/>
    </source>
</evidence>
<evidence type="ECO:0000256" key="6">
    <source>
        <dbReference type="SAM" id="Phobius"/>
    </source>
</evidence>
<organism evidence="8 9">
    <name type="scientific">Coccomyxa viridis</name>
    <dbReference type="NCBI Taxonomy" id="1274662"/>
    <lineage>
        <taxon>Eukaryota</taxon>
        <taxon>Viridiplantae</taxon>
        <taxon>Chlorophyta</taxon>
        <taxon>core chlorophytes</taxon>
        <taxon>Trebouxiophyceae</taxon>
        <taxon>Trebouxiophyceae incertae sedis</taxon>
        <taxon>Coccomyxaceae</taxon>
        <taxon>Coccomyxa</taxon>
    </lineage>
</organism>
<feature type="transmembrane region" description="Helical" evidence="6">
    <location>
        <begin position="200"/>
        <end position="220"/>
    </location>
</feature>
<feature type="transmembrane region" description="Helical" evidence="6">
    <location>
        <begin position="6"/>
        <end position="23"/>
    </location>
</feature>
<dbReference type="PANTHER" id="PTHR11863">
    <property type="entry name" value="STEROL DESATURASE"/>
    <property type="match status" value="1"/>
</dbReference>
<comment type="similarity">
    <text evidence="2">Belongs to the sterol desaturase family.</text>
</comment>
<dbReference type="InterPro" id="IPR050307">
    <property type="entry name" value="Sterol_Desaturase_Related"/>
</dbReference>
<name>A0ABP1FX46_9CHLO</name>
<feature type="transmembrane region" description="Helical" evidence="6">
    <location>
        <begin position="117"/>
        <end position="140"/>
    </location>
</feature>
<dbReference type="InterPro" id="IPR006694">
    <property type="entry name" value="Fatty_acid_hydroxylase"/>
</dbReference>
<keyword evidence="3 6" id="KW-0812">Transmembrane</keyword>
<dbReference type="Proteomes" id="UP001497392">
    <property type="component" value="Unassembled WGS sequence"/>
</dbReference>
<keyword evidence="4 6" id="KW-1133">Transmembrane helix</keyword>
<evidence type="ECO:0000256" key="1">
    <source>
        <dbReference type="ARBA" id="ARBA00004370"/>
    </source>
</evidence>
<dbReference type="Pfam" id="PF04116">
    <property type="entry name" value="FA_hydroxylase"/>
    <property type="match status" value="1"/>
</dbReference>
<keyword evidence="9" id="KW-1185">Reference proteome</keyword>
<accession>A0ABP1FX46</accession>
<evidence type="ECO:0000256" key="5">
    <source>
        <dbReference type="ARBA" id="ARBA00023136"/>
    </source>
</evidence>